<evidence type="ECO:0000313" key="1">
    <source>
        <dbReference type="EMBL" id="OGE26315.1"/>
    </source>
</evidence>
<proteinExistence type="predicted"/>
<comment type="caution">
    <text evidence="1">The sequence shown here is derived from an EMBL/GenBank/DDBJ whole genome shotgun (WGS) entry which is preliminary data.</text>
</comment>
<dbReference type="Proteomes" id="UP000177042">
    <property type="component" value="Unassembled WGS sequence"/>
</dbReference>
<organism evidence="1 2">
    <name type="scientific">Candidatus Daviesbacteria bacterium RIFCSPHIGHO2_02_FULL_39_12</name>
    <dbReference type="NCBI Taxonomy" id="1797770"/>
    <lineage>
        <taxon>Bacteria</taxon>
        <taxon>Candidatus Daviesiibacteriota</taxon>
    </lineage>
</organism>
<sequence length="215" mass="24243">MNNSILVTRPNHDFPTTYLYFWSELVIDEAKNKDITVLDLDGKKANKQKFVSYISRNNPRLIFLNGHGSKDSVAGYDNEVLLDEGNCGALLQEKIIYARSCEAGAKLGSFSIEKGAATFIGYNKDFWLIRSKERGTKPLTDPIAKLFLEPSNLVPITLIKGNSAQEAYQKSQDDMRRNFSYMISSKASQEERDAAFFLFSNYTCQVILGNKQAKI</sequence>
<protein>
    <recommendedName>
        <fullName evidence="3">CHAT domain-containing protein</fullName>
    </recommendedName>
</protein>
<gene>
    <name evidence="1" type="ORF">A3C26_02815</name>
</gene>
<dbReference type="AlphaFoldDB" id="A0A1F5JCD6"/>
<evidence type="ECO:0008006" key="3">
    <source>
        <dbReference type="Google" id="ProtNLM"/>
    </source>
</evidence>
<dbReference type="EMBL" id="MFCX01000012">
    <property type="protein sequence ID" value="OGE26315.1"/>
    <property type="molecule type" value="Genomic_DNA"/>
</dbReference>
<reference evidence="1 2" key="1">
    <citation type="journal article" date="2016" name="Nat. Commun.">
        <title>Thousands of microbial genomes shed light on interconnected biogeochemical processes in an aquifer system.</title>
        <authorList>
            <person name="Anantharaman K."/>
            <person name="Brown C.T."/>
            <person name="Hug L.A."/>
            <person name="Sharon I."/>
            <person name="Castelle C.J."/>
            <person name="Probst A.J."/>
            <person name="Thomas B.C."/>
            <person name="Singh A."/>
            <person name="Wilkins M.J."/>
            <person name="Karaoz U."/>
            <person name="Brodie E.L."/>
            <person name="Williams K.H."/>
            <person name="Hubbard S.S."/>
            <person name="Banfield J.F."/>
        </authorList>
    </citation>
    <scope>NUCLEOTIDE SEQUENCE [LARGE SCALE GENOMIC DNA]</scope>
</reference>
<name>A0A1F5JCD6_9BACT</name>
<evidence type="ECO:0000313" key="2">
    <source>
        <dbReference type="Proteomes" id="UP000177042"/>
    </source>
</evidence>
<accession>A0A1F5JCD6</accession>